<evidence type="ECO:0000256" key="1">
    <source>
        <dbReference type="SAM" id="Phobius"/>
    </source>
</evidence>
<feature type="non-terminal residue" evidence="2">
    <location>
        <position position="1"/>
    </location>
</feature>
<dbReference type="EMBL" id="KN832004">
    <property type="protein sequence ID" value="KIN99548.1"/>
    <property type="molecule type" value="Genomic_DNA"/>
</dbReference>
<accession>A0A0C3NWH4</accession>
<keyword evidence="1" id="KW-1133">Transmembrane helix</keyword>
<evidence type="ECO:0000313" key="3">
    <source>
        <dbReference type="Proteomes" id="UP000054217"/>
    </source>
</evidence>
<dbReference type="InParanoid" id="A0A0C3NWH4"/>
<reference evidence="3" key="2">
    <citation type="submission" date="2015-01" db="EMBL/GenBank/DDBJ databases">
        <title>Evolutionary Origins and Diversification of the Mycorrhizal Mutualists.</title>
        <authorList>
            <consortium name="DOE Joint Genome Institute"/>
            <consortium name="Mycorrhizal Genomics Consortium"/>
            <person name="Kohler A."/>
            <person name="Kuo A."/>
            <person name="Nagy L.G."/>
            <person name="Floudas D."/>
            <person name="Copeland A."/>
            <person name="Barry K.W."/>
            <person name="Cichocki N."/>
            <person name="Veneault-Fourrey C."/>
            <person name="LaButti K."/>
            <person name="Lindquist E.A."/>
            <person name="Lipzen A."/>
            <person name="Lundell T."/>
            <person name="Morin E."/>
            <person name="Murat C."/>
            <person name="Riley R."/>
            <person name="Ohm R."/>
            <person name="Sun H."/>
            <person name="Tunlid A."/>
            <person name="Henrissat B."/>
            <person name="Grigoriev I.V."/>
            <person name="Hibbett D.S."/>
            <person name="Martin F."/>
        </authorList>
    </citation>
    <scope>NUCLEOTIDE SEQUENCE [LARGE SCALE GENOMIC DNA]</scope>
    <source>
        <strain evidence="3">Marx 270</strain>
    </source>
</reference>
<sequence length="108" mass="12306">PAIYHDQPLKIPHLSLSKKSSMKYIAQHGIGAILVFEYLYFLLQDKAREGDLQDNLTQAVKQYQTSGVHDNVNKLIDRAFQEHGEDVEVLCPILVDIAKENQMSKNLK</sequence>
<dbReference type="HOGENOM" id="CLU_144955_1_0_1"/>
<reference evidence="2 3" key="1">
    <citation type="submission" date="2014-04" db="EMBL/GenBank/DDBJ databases">
        <authorList>
            <consortium name="DOE Joint Genome Institute"/>
            <person name="Kuo A."/>
            <person name="Kohler A."/>
            <person name="Costa M.D."/>
            <person name="Nagy L.G."/>
            <person name="Floudas D."/>
            <person name="Copeland A."/>
            <person name="Barry K.W."/>
            <person name="Cichocki N."/>
            <person name="Veneault-Fourrey C."/>
            <person name="LaButti K."/>
            <person name="Lindquist E.A."/>
            <person name="Lipzen A."/>
            <person name="Lundell T."/>
            <person name="Morin E."/>
            <person name="Murat C."/>
            <person name="Sun H."/>
            <person name="Tunlid A."/>
            <person name="Henrissat B."/>
            <person name="Grigoriev I.V."/>
            <person name="Hibbett D.S."/>
            <person name="Martin F."/>
            <person name="Nordberg H.P."/>
            <person name="Cantor M.N."/>
            <person name="Hua S.X."/>
        </authorList>
    </citation>
    <scope>NUCLEOTIDE SEQUENCE [LARGE SCALE GENOMIC DNA]</scope>
    <source>
        <strain evidence="2 3">Marx 270</strain>
    </source>
</reference>
<proteinExistence type="predicted"/>
<keyword evidence="1" id="KW-0812">Transmembrane</keyword>
<name>A0A0C3NWH4_PISTI</name>
<dbReference type="Proteomes" id="UP000054217">
    <property type="component" value="Unassembled WGS sequence"/>
</dbReference>
<keyword evidence="1" id="KW-0472">Membrane</keyword>
<feature type="transmembrane region" description="Helical" evidence="1">
    <location>
        <begin position="24"/>
        <end position="43"/>
    </location>
</feature>
<dbReference type="OrthoDB" id="2684183at2759"/>
<organism evidence="2 3">
    <name type="scientific">Pisolithus tinctorius Marx 270</name>
    <dbReference type="NCBI Taxonomy" id="870435"/>
    <lineage>
        <taxon>Eukaryota</taxon>
        <taxon>Fungi</taxon>
        <taxon>Dikarya</taxon>
        <taxon>Basidiomycota</taxon>
        <taxon>Agaricomycotina</taxon>
        <taxon>Agaricomycetes</taxon>
        <taxon>Agaricomycetidae</taxon>
        <taxon>Boletales</taxon>
        <taxon>Sclerodermatineae</taxon>
        <taxon>Pisolithaceae</taxon>
        <taxon>Pisolithus</taxon>
    </lineage>
</organism>
<evidence type="ECO:0000313" key="2">
    <source>
        <dbReference type="EMBL" id="KIN99548.1"/>
    </source>
</evidence>
<keyword evidence="3" id="KW-1185">Reference proteome</keyword>
<dbReference type="AlphaFoldDB" id="A0A0C3NWH4"/>
<gene>
    <name evidence="2" type="ORF">M404DRAFT_1004639</name>
</gene>
<protein>
    <submittedName>
        <fullName evidence="2">Uncharacterized protein</fullName>
    </submittedName>
</protein>